<comment type="cofactor">
    <cofactor evidence="11">
        <name>Ca(2+)</name>
        <dbReference type="ChEBI" id="CHEBI:29108"/>
    </cofactor>
</comment>
<dbReference type="GO" id="GO:0044322">
    <property type="term" value="C:endoplasmic reticulum quality control compartment"/>
    <property type="evidence" value="ECO:0007669"/>
    <property type="project" value="GOC"/>
</dbReference>
<dbReference type="FunFam" id="1.50.10.10:FF:000016">
    <property type="entry name" value="alpha-1,2-Mannosidase"/>
    <property type="match status" value="1"/>
</dbReference>
<feature type="signal peptide" evidence="13">
    <location>
        <begin position="1"/>
        <end position="17"/>
    </location>
</feature>
<dbReference type="GO" id="GO:0005789">
    <property type="term" value="C:endoplasmic reticulum membrane"/>
    <property type="evidence" value="ECO:0007669"/>
    <property type="project" value="UniProtKB-SubCell"/>
</dbReference>
<evidence type="ECO:0000256" key="12">
    <source>
        <dbReference type="RuleBase" id="RU361193"/>
    </source>
</evidence>
<dbReference type="PRINTS" id="PR00747">
    <property type="entry name" value="GLYHDRLASE47"/>
</dbReference>
<evidence type="ECO:0000256" key="5">
    <source>
        <dbReference type="ARBA" id="ARBA00022968"/>
    </source>
</evidence>
<gene>
    <name evidence="14" type="ORF">LOTGIDRAFT_105585</name>
</gene>
<dbReference type="Gene3D" id="1.50.10.10">
    <property type="match status" value="1"/>
</dbReference>
<accession>V4BQM4</accession>
<evidence type="ECO:0000256" key="3">
    <source>
        <dbReference type="ARBA" id="ARBA00022692"/>
    </source>
</evidence>
<dbReference type="GeneID" id="20230006"/>
<keyword evidence="7" id="KW-0472">Membrane</keyword>
<evidence type="ECO:0000256" key="6">
    <source>
        <dbReference type="ARBA" id="ARBA00022989"/>
    </source>
</evidence>
<keyword evidence="8" id="KW-0325">Glycoprotein</keyword>
<keyword evidence="5" id="KW-0735">Signal-anchor</keyword>
<organism evidence="14 15">
    <name type="scientific">Lottia gigantea</name>
    <name type="common">Giant owl limpet</name>
    <dbReference type="NCBI Taxonomy" id="225164"/>
    <lineage>
        <taxon>Eukaryota</taxon>
        <taxon>Metazoa</taxon>
        <taxon>Spiralia</taxon>
        <taxon>Lophotrochozoa</taxon>
        <taxon>Mollusca</taxon>
        <taxon>Gastropoda</taxon>
        <taxon>Patellogastropoda</taxon>
        <taxon>Lottioidea</taxon>
        <taxon>Lottiidae</taxon>
        <taxon>Lottia</taxon>
    </lineage>
</organism>
<comment type="function">
    <text evidence="9">Extracts misfolded glycoproteins, but not glycoproteins undergoing productive folding, from the calnexin cycle. It is directly involved in endoplasmic reticulum-associated degradation (ERAD) and targets misfolded glycoproteins for degradation in an N-glycan-independent manner, probably by forming a complex with SEL1L. It has low mannosidase activity, catalyzing mannose trimming from Man8GlcNAc2 to Man7GlcNAc2.</text>
</comment>
<dbReference type="InterPro" id="IPR044674">
    <property type="entry name" value="EDEM1/2/3"/>
</dbReference>
<keyword evidence="13" id="KW-0732">Signal</keyword>
<dbReference type="GO" id="GO:0005975">
    <property type="term" value="P:carbohydrate metabolic process"/>
    <property type="evidence" value="ECO:0007669"/>
    <property type="project" value="InterPro"/>
</dbReference>
<dbReference type="OMA" id="EEFWRMF"/>
<comment type="subcellular location">
    <subcellularLocation>
        <location evidence="1">Endoplasmic reticulum membrane</location>
        <topology evidence="1">Single-pass type II membrane protein</topology>
    </subcellularLocation>
</comment>
<feature type="active site" description="Proton donor" evidence="10">
    <location>
        <position position="397"/>
    </location>
</feature>
<evidence type="ECO:0000256" key="10">
    <source>
        <dbReference type="PIRSR" id="PIRSR601382-1"/>
    </source>
</evidence>
<keyword evidence="3" id="KW-0812">Transmembrane</keyword>
<name>V4BQM4_LOTGI</name>
<dbReference type="STRING" id="225164.V4BQM4"/>
<reference evidence="14 15" key="1">
    <citation type="journal article" date="2013" name="Nature">
        <title>Insights into bilaterian evolution from three spiralian genomes.</title>
        <authorList>
            <person name="Simakov O."/>
            <person name="Marletaz F."/>
            <person name="Cho S.J."/>
            <person name="Edsinger-Gonzales E."/>
            <person name="Havlak P."/>
            <person name="Hellsten U."/>
            <person name="Kuo D.H."/>
            <person name="Larsson T."/>
            <person name="Lv J."/>
            <person name="Arendt D."/>
            <person name="Savage R."/>
            <person name="Osoegawa K."/>
            <person name="de Jong P."/>
            <person name="Grimwood J."/>
            <person name="Chapman J.A."/>
            <person name="Shapiro H."/>
            <person name="Aerts A."/>
            <person name="Otillar R.P."/>
            <person name="Terry A.Y."/>
            <person name="Boore J.L."/>
            <person name="Grigoriev I.V."/>
            <person name="Lindberg D.R."/>
            <person name="Seaver E.C."/>
            <person name="Weisblat D.A."/>
            <person name="Putnam N.H."/>
            <person name="Rokhsar D.S."/>
        </authorList>
    </citation>
    <scope>NUCLEOTIDE SEQUENCE [LARGE SCALE GENOMIC DNA]</scope>
</reference>
<dbReference type="Pfam" id="PF01532">
    <property type="entry name" value="Glyco_hydro_47"/>
    <property type="match status" value="1"/>
</dbReference>
<dbReference type="PANTHER" id="PTHR45679">
    <property type="entry name" value="ER DEGRADATION-ENHANCING ALPHA-MANNOSIDASE-LIKE PROTEIN 2"/>
    <property type="match status" value="1"/>
</dbReference>
<feature type="binding site" evidence="11">
    <location>
        <position position="502"/>
    </location>
    <ligand>
        <name>Ca(2+)</name>
        <dbReference type="ChEBI" id="CHEBI:29108"/>
    </ligand>
</feature>
<keyword evidence="4" id="KW-0256">Endoplasmic reticulum</keyword>
<feature type="active site" evidence="10">
    <location>
        <position position="416"/>
    </location>
</feature>
<evidence type="ECO:0000256" key="13">
    <source>
        <dbReference type="SAM" id="SignalP"/>
    </source>
</evidence>
<dbReference type="RefSeq" id="XP_009057904.1">
    <property type="nucleotide sequence ID" value="XM_009059656.1"/>
</dbReference>
<evidence type="ECO:0000256" key="11">
    <source>
        <dbReference type="PIRSR" id="PIRSR601382-2"/>
    </source>
</evidence>
<sequence length="575" mass="65770">MIYYISLLLFCLAPIIGRKFQYSGSWDPYEKKYGRFSEAERLKMLQTSREMFQFGYDSYMKYAFPEDELNPIDCNGRGPDYYDRSNININDVLGDYVLTLVDSLDTLAIMGNSSEFQNAVNLVIEYLDFDKDNTVQVFEATIRVLGSLLSAHLIIIDRDKPFGDMRPLDYNNELLSLAHDLAARLLPAFDGTATGVPYPRVNLQDGVPTDCTNETCTAGAGTLSLEFGVLSRLLEDPVYESKARRVVKALWKYRSNVTGLFGNVIDIQTGEWKGIMSGLGAGLDSFYEYLLKSYILFGEEEDFKMFNETYESIKFHMKRGRTSCNNGNGNPPIYVNVNMKTGDLLNNWVDSLQAAWSGVQVSAHVLVSLVLNGDIEEAICCHALYYSIWRKYDAIPERYNWHLKAPDVKFYPLRPEFVESTYFLYQATKNPFYFHVGRDIINSLNEHTRTDCGYATVHDVITKELEDRMESFFLSETCKYLYLLFDKDNHVNKEASRYVFTTEGHILPITRKLRQKVWSPSSDITVSPIVDTRTNTTNCESISSSSRYFLPMESEYLEQMELAVGLTDSTDRPNS</sequence>
<evidence type="ECO:0000256" key="4">
    <source>
        <dbReference type="ARBA" id="ARBA00022824"/>
    </source>
</evidence>
<evidence type="ECO:0000256" key="2">
    <source>
        <dbReference type="ARBA" id="ARBA00007658"/>
    </source>
</evidence>
<evidence type="ECO:0000256" key="9">
    <source>
        <dbReference type="ARBA" id="ARBA00060207"/>
    </source>
</evidence>
<dbReference type="GO" id="GO:0005509">
    <property type="term" value="F:calcium ion binding"/>
    <property type="evidence" value="ECO:0007669"/>
    <property type="project" value="InterPro"/>
</dbReference>
<feature type="active site" evidence="10">
    <location>
        <position position="284"/>
    </location>
</feature>
<dbReference type="AlphaFoldDB" id="V4BQM4"/>
<keyword evidence="6" id="KW-1133">Transmembrane helix</keyword>
<evidence type="ECO:0000256" key="8">
    <source>
        <dbReference type="ARBA" id="ARBA00023180"/>
    </source>
</evidence>
<keyword evidence="11" id="KW-0106">Calcium</keyword>
<feature type="active site" description="Proton donor" evidence="10">
    <location>
        <position position="139"/>
    </location>
</feature>
<keyword evidence="12" id="KW-0378">Hydrolase</keyword>
<dbReference type="KEGG" id="lgi:LOTGIDRAFT_105585"/>
<dbReference type="GO" id="GO:0004571">
    <property type="term" value="F:mannosyl-oligosaccharide 1,2-alpha-mannosidase activity"/>
    <property type="evidence" value="ECO:0007669"/>
    <property type="project" value="InterPro"/>
</dbReference>
<keyword evidence="12" id="KW-0326">Glycosidase</keyword>
<dbReference type="EMBL" id="KB202283">
    <property type="protein sequence ID" value="ESO91199.1"/>
    <property type="molecule type" value="Genomic_DNA"/>
</dbReference>
<dbReference type="CTD" id="20230006"/>
<keyword evidence="15" id="KW-1185">Reference proteome</keyword>
<dbReference type="OrthoDB" id="8118055at2759"/>
<evidence type="ECO:0000256" key="7">
    <source>
        <dbReference type="ARBA" id="ARBA00023136"/>
    </source>
</evidence>
<evidence type="ECO:0000256" key="1">
    <source>
        <dbReference type="ARBA" id="ARBA00004648"/>
    </source>
</evidence>
<evidence type="ECO:0000313" key="14">
    <source>
        <dbReference type="EMBL" id="ESO91199.1"/>
    </source>
</evidence>
<dbReference type="Proteomes" id="UP000030746">
    <property type="component" value="Unassembled WGS sequence"/>
</dbReference>
<dbReference type="InterPro" id="IPR036026">
    <property type="entry name" value="Seven-hairpin_glycosidases"/>
</dbReference>
<dbReference type="PANTHER" id="PTHR45679:SF5">
    <property type="entry name" value="ER DEGRADATION-ENHANCING ALPHA-MANNOSIDASE-LIKE PROTEIN 1"/>
    <property type="match status" value="1"/>
</dbReference>
<proteinExistence type="inferred from homology"/>
<dbReference type="EC" id="3.2.1.-" evidence="12"/>
<protein>
    <recommendedName>
        <fullName evidence="12">alpha-1,2-Mannosidase</fullName>
        <ecNumber evidence="12">3.2.1.-</ecNumber>
    </recommendedName>
</protein>
<dbReference type="InterPro" id="IPR012341">
    <property type="entry name" value="6hp_glycosidase-like_sf"/>
</dbReference>
<dbReference type="HOGENOM" id="CLU_003818_5_6_1"/>
<comment type="similarity">
    <text evidence="2 12">Belongs to the glycosyl hydrolase 47 family.</text>
</comment>
<feature type="chain" id="PRO_5004718283" description="alpha-1,2-Mannosidase" evidence="13">
    <location>
        <begin position="18"/>
        <end position="575"/>
    </location>
</feature>
<dbReference type="InterPro" id="IPR001382">
    <property type="entry name" value="Glyco_hydro_47"/>
</dbReference>
<dbReference type="GO" id="GO:1904380">
    <property type="term" value="P:endoplasmic reticulum mannose trimming"/>
    <property type="evidence" value="ECO:0007669"/>
    <property type="project" value="InterPro"/>
</dbReference>
<evidence type="ECO:0000313" key="15">
    <source>
        <dbReference type="Proteomes" id="UP000030746"/>
    </source>
</evidence>
<keyword evidence="11" id="KW-0479">Metal-binding</keyword>
<dbReference type="SUPFAM" id="SSF48225">
    <property type="entry name" value="Seven-hairpin glycosidases"/>
    <property type="match status" value="1"/>
</dbReference>